<keyword evidence="2" id="KW-1185">Reference proteome</keyword>
<reference evidence="1" key="1">
    <citation type="submission" date="2020-09" db="EMBL/GenBank/DDBJ databases">
        <title>A novel bacterium of genus Paenibacillus, isolated from South China Sea.</title>
        <authorList>
            <person name="Huang H."/>
            <person name="Mo K."/>
            <person name="Hu Y."/>
        </authorList>
    </citation>
    <scope>NUCLEOTIDE SEQUENCE</scope>
    <source>
        <strain evidence="1">IB182496</strain>
    </source>
</reference>
<evidence type="ECO:0000313" key="2">
    <source>
        <dbReference type="Proteomes" id="UP000621560"/>
    </source>
</evidence>
<dbReference type="EMBL" id="JACXIZ010000014">
    <property type="protein sequence ID" value="MBD2845143.1"/>
    <property type="molecule type" value="Genomic_DNA"/>
</dbReference>
<comment type="caution">
    <text evidence="1">The sequence shown here is derived from an EMBL/GenBank/DDBJ whole genome shotgun (WGS) entry which is preliminary data.</text>
</comment>
<accession>A0A927BQZ8</accession>
<dbReference type="Proteomes" id="UP000621560">
    <property type="component" value="Unassembled WGS sequence"/>
</dbReference>
<dbReference type="RefSeq" id="WP_190916473.1">
    <property type="nucleotide sequence ID" value="NZ_JACXIZ010000014.1"/>
</dbReference>
<organism evidence="1 2">
    <name type="scientific">Paenibacillus sabuli</name>
    <dbReference type="NCBI Taxonomy" id="2772509"/>
    <lineage>
        <taxon>Bacteria</taxon>
        <taxon>Bacillati</taxon>
        <taxon>Bacillota</taxon>
        <taxon>Bacilli</taxon>
        <taxon>Bacillales</taxon>
        <taxon>Paenibacillaceae</taxon>
        <taxon>Paenibacillus</taxon>
    </lineage>
</organism>
<dbReference type="InterPro" id="IPR019615">
    <property type="entry name" value="DUF2487"/>
</dbReference>
<gene>
    <name evidence="1" type="ORF">IDH44_08060</name>
</gene>
<proteinExistence type="predicted"/>
<protein>
    <submittedName>
        <fullName evidence="1">DUF2487 family protein</fullName>
    </submittedName>
</protein>
<dbReference type="AlphaFoldDB" id="A0A927BQZ8"/>
<sequence>MKFNEVEASTWLEMRRYFDTCLLPVTAMSGGESPAEATAELERLRDLMDKIELPFKGRTVTYPALHYCEKDESAFLNTLCRRFKASGYRYVVLLTARAAVRLQAGEADLIIAASEDELPSDLEVRQAVQAMWQAGA</sequence>
<evidence type="ECO:0000313" key="1">
    <source>
        <dbReference type="EMBL" id="MBD2845143.1"/>
    </source>
</evidence>
<name>A0A927BQZ8_9BACL</name>
<dbReference type="Pfam" id="PF10673">
    <property type="entry name" value="DUF2487"/>
    <property type="match status" value="1"/>
</dbReference>